<proteinExistence type="predicted"/>
<name>A0A2N5SN52_9BASI</name>
<dbReference type="EMBL" id="PGCJ01000915">
    <property type="protein sequence ID" value="PLW14676.1"/>
    <property type="molecule type" value="Genomic_DNA"/>
</dbReference>
<protein>
    <recommendedName>
        <fullName evidence="1">DUF7872 domain-containing protein</fullName>
    </recommendedName>
</protein>
<dbReference type="PANTHER" id="PTHR33339:SF1">
    <property type="entry name" value="LYSM DOMAIN-CONTAINING PROTEIN"/>
    <property type="match status" value="1"/>
</dbReference>
<evidence type="ECO:0000313" key="3">
    <source>
        <dbReference type="EMBL" id="PLW46736.1"/>
    </source>
</evidence>
<organism evidence="2 4">
    <name type="scientific">Puccinia coronata f. sp. avenae</name>
    <dbReference type="NCBI Taxonomy" id="200324"/>
    <lineage>
        <taxon>Eukaryota</taxon>
        <taxon>Fungi</taxon>
        <taxon>Dikarya</taxon>
        <taxon>Basidiomycota</taxon>
        <taxon>Pucciniomycotina</taxon>
        <taxon>Pucciniomycetes</taxon>
        <taxon>Pucciniales</taxon>
        <taxon>Pucciniaceae</taxon>
        <taxon>Puccinia</taxon>
    </lineage>
</organism>
<gene>
    <name evidence="3" type="ORF">PCANC_09580</name>
    <name evidence="2" type="ORF">PCANC_18344</name>
</gene>
<evidence type="ECO:0000313" key="2">
    <source>
        <dbReference type="EMBL" id="PLW14676.1"/>
    </source>
</evidence>
<evidence type="ECO:0000259" key="1">
    <source>
        <dbReference type="Pfam" id="PF25278"/>
    </source>
</evidence>
<evidence type="ECO:0000313" key="4">
    <source>
        <dbReference type="Proteomes" id="UP000235388"/>
    </source>
</evidence>
<dbReference type="EMBL" id="PGCJ01000116">
    <property type="protein sequence ID" value="PLW46736.1"/>
    <property type="molecule type" value="Genomic_DNA"/>
</dbReference>
<dbReference type="OrthoDB" id="2495797at2759"/>
<dbReference type="PANTHER" id="PTHR33339">
    <property type="entry name" value="LYSM DOMAIN-CONTAINING PROTEIN"/>
    <property type="match status" value="1"/>
</dbReference>
<reference evidence="2 4" key="1">
    <citation type="submission" date="2017-11" db="EMBL/GenBank/DDBJ databases">
        <title>De novo assembly and phasing of dikaryotic genomes from two isolates of Puccinia coronata f. sp. avenae, the causal agent of oat crown rust.</title>
        <authorList>
            <person name="Miller M.E."/>
            <person name="Zhang Y."/>
            <person name="Omidvar V."/>
            <person name="Sperschneider J."/>
            <person name="Schwessinger B."/>
            <person name="Raley C."/>
            <person name="Palmer J.M."/>
            <person name="Garnica D."/>
            <person name="Upadhyaya N."/>
            <person name="Rathjen J."/>
            <person name="Taylor J.M."/>
            <person name="Park R.F."/>
            <person name="Dodds P.N."/>
            <person name="Hirsch C.D."/>
            <person name="Kianian S.F."/>
            <person name="Figueroa M."/>
        </authorList>
    </citation>
    <scope>NUCLEOTIDE SEQUENCE [LARGE SCALE GENOMIC DNA]</scope>
    <source>
        <strain evidence="2">12NC29</strain>
    </source>
</reference>
<accession>A0A2N5SN52</accession>
<dbReference type="Pfam" id="PF25278">
    <property type="entry name" value="DUF7872"/>
    <property type="match status" value="1"/>
</dbReference>
<keyword evidence="4" id="KW-1185">Reference proteome</keyword>
<dbReference type="InterPro" id="IPR057194">
    <property type="entry name" value="DUF7872"/>
</dbReference>
<sequence>MPAFSRLASSESQLPRSSSMRSLARTLVLMSAALGLIGLSDSASVTQLHQSHQSQPNELTPDQWQEKQLDKYLRTYPNGTTLSLSEYAEQLPRPFPFHCGIGQFEQCQIPPYAYESLRQSEDWWIVTSTINWNYYTNFLSMALKSSGKLAQSIVHHMLHDLVYEFNPETSLGVIKEMDLIRILLYPIEHGGNRDPTVSDATQIPDWLAAISPLASNAHSSMELSQAQVAVNSAKNKRSLSSASGMPPTNVPLILYNSSQPVETNLRELNSQMQHLLAKSVENKVNSPISLDTGIYGAISGGRFVGPKIDTPRLTSNADDIMRLIGVSAILNHENAMVVIKKSSCSLYRNKMKSHGPDRLQFCASDSSLIEIVKVRENTVIKDIYNAHLIESKYGFKTQFLASEALRCDQAIRQAHPGHVPENSDDGPYDVCTFQLPICNLQDEYLQQLLQDGKSIVEVCREDVGLAI</sequence>
<feature type="domain" description="DUF7872" evidence="1">
    <location>
        <begin position="256"/>
        <end position="466"/>
    </location>
</feature>
<dbReference type="Proteomes" id="UP000235388">
    <property type="component" value="Unassembled WGS sequence"/>
</dbReference>
<dbReference type="AlphaFoldDB" id="A0A2N5SN52"/>
<comment type="caution">
    <text evidence="2">The sequence shown here is derived from an EMBL/GenBank/DDBJ whole genome shotgun (WGS) entry which is preliminary data.</text>
</comment>